<reference evidence="2" key="1">
    <citation type="submission" date="2022-06" db="EMBL/GenBank/DDBJ databases">
        <title>Sequencing the genomes of 1000 actinobacteria strains.</title>
        <authorList>
            <person name="Klenk H.-P."/>
        </authorList>
    </citation>
    <scope>NUCLEOTIDE SEQUENCE</scope>
    <source>
        <strain evidence="2">DSM 46694</strain>
    </source>
</reference>
<evidence type="ECO:0000313" key="3">
    <source>
        <dbReference type="Proteomes" id="UP001139648"/>
    </source>
</evidence>
<evidence type="ECO:0000256" key="1">
    <source>
        <dbReference type="SAM" id="MobiDB-lite"/>
    </source>
</evidence>
<dbReference type="AlphaFoldDB" id="A0A9X2GEG7"/>
<feature type="region of interest" description="Disordered" evidence="1">
    <location>
        <begin position="125"/>
        <end position="215"/>
    </location>
</feature>
<evidence type="ECO:0000313" key="2">
    <source>
        <dbReference type="EMBL" id="MCP2353238.1"/>
    </source>
</evidence>
<proteinExistence type="predicted"/>
<gene>
    <name evidence="2" type="ORF">HD597_000258</name>
</gene>
<feature type="compositionally biased region" description="Polar residues" evidence="1">
    <location>
        <begin position="137"/>
        <end position="151"/>
    </location>
</feature>
<sequence length="215" mass="22728">MSETSTELGLVLGVAALGSVGAVVYRQAVPAALPANLLSEATSAVHDSVEAAVAATEHLPFGQAEAVLAPLGRRSTSLPGSVQLLPWPWPSSPCGAPPTDTGRGTHPAETETAEVLGQAGDRPVEPSMGHHRPRCSHTAQPTENRGQSLLGITQRPRWPWPTPASHPIRPPRLPFGTKSSRPRGSEQDGAGASIRDRFVRRMSSRADRASQRLDV</sequence>
<organism evidence="2 3">
    <name type="scientific">Nonomuraea thailandensis</name>
    <dbReference type="NCBI Taxonomy" id="1188745"/>
    <lineage>
        <taxon>Bacteria</taxon>
        <taxon>Bacillati</taxon>
        <taxon>Actinomycetota</taxon>
        <taxon>Actinomycetes</taxon>
        <taxon>Streptosporangiales</taxon>
        <taxon>Streptosporangiaceae</taxon>
        <taxon>Nonomuraea</taxon>
    </lineage>
</organism>
<protein>
    <submittedName>
        <fullName evidence="2">Uncharacterized protein</fullName>
    </submittedName>
</protein>
<name>A0A9X2GEG7_9ACTN</name>
<dbReference type="Proteomes" id="UP001139648">
    <property type="component" value="Unassembled WGS sequence"/>
</dbReference>
<comment type="caution">
    <text evidence="2">The sequence shown here is derived from an EMBL/GenBank/DDBJ whole genome shotgun (WGS) entry which is preliminary data.</text>
</comment>
<keyword evidence="3" id="KW-1185">Reference proteome</keyword>
<feature type="compositionally biased region" description="Basic and acidic residues" evidence="1">
    <location>
        <begin position="194"/>
        <end position="215"/>
    </location>
</feature>
<dbReference type="EMBL" id="JAMZEB010000001">
    <property type="protein sequence ID" value="MCP2353238.1"/>
    <property type="molecule type" value="Genomic_DNA"/>
</dbReference>
<feature type="compositionally biased region" description="Pro residues" evidence="1">
    <location>
        <begin position="158"/>
        <end position="173"/>
    </location>
</feature>
<accession>A0A9X2GEG7</accession>